<keyword evidence="2" id="KW-1185">Reference proteome</keyword>
<comment type="caution">
    <text evidence="1">The sequence shown here is derived from an EMBL/GenBank/DDBJ whole genome shotgun (WGS) entry which is preliminary data.</text>
</comment>
<dbReference type="EMBL" id="JQBX01000021">
    <property type="protein sequence ID" value="KRN93207.1"/>
    <property type="molecule type" value="Genomic_DNA"/>
</dbReference>
<reference evidence="1 2" key="1">
    <citation type="journal article" date="2015" name="Genome Announc.">
        <title>Expanding the biotechnology potential of lactobacilli through comparative genomics of 213 strains and associated genera.</title>
        <authorList>
            <person name="Sun Z."/>
            <person name="Harris H.M."/>
            <person name="McCann A."/>
            <person name="Guo C."/>
            <person name="Argimon S."/>
            <person name="Zhang W."/>
            <person name="Yang X."/>
            <person name="Jeffery I.B."/>
            <person name="Cooney J.C."/>
            <person name="Kagawa T.F."/>
            <person name="Liu W."/>
            <person name="Song Y."/>
            <person name="Salvetti E."/>
            <person name="Wrobel A."/>
            <person name="Rasinkangas P."/>
            <person name="Parkhill J."/>
            <person name="Rea M.C."/>
            <person name="O'Sullivan O."/>
            <person name="Ritari J."/>
            <person name="Douillard F.P."/>
            <person name="Paul Ross R."/>
            <person name="Yang R."/>
            <person name="Briner A.E."/>
            <person name="Felis G.E."/>
            <person name="de Vos W.M."/>
            <person name="Barrangou R."/>
            <person name="Klaenhammer T.R."/>
            <person name="Caufield P.W."/>
            <person name="Cui Y."/>
            <person name="Zhang H."/>
            <person name="O'Toole P.W."/>
        </authorList>
    </citation>
    <scope>NUCLEOTIDE SEQUENCE [LARGE SCALE GENOMIC DNA]</scope>
    <source>
        <strain evidence="1 2">DSM 18001</strain>
    </source>
</reference>
<dbReference type="PATRIC" id="fig|331679.3.peg.889"/>
<sequence length="505" mass="59421">MDKDEQIIFEKIQNLKTVRKPVPSRMDEVELSKDIRKVQPYLNLVTSGLEHDKAMIIDALVKLIITVQRKFFNRSLWQTTAYSLGDSITSVISEMVDRKKDLIQILKMTINLASYLAKHHLVMDSQDLVDRMLERVSEKRPKLVEELFESALNDLIEDDNFDDDYPEAPLRITEFLQNDPIRLLRDEDSYLFSQNSHIDFNQFIEKIYKKHSKSQLFLAYSFFSGPKEVGSQILDYAMNWPASKARTYELSYVFNFVIALDLNLNGVINLSKVFHQFMKFCQDQELITDNQYREVLKEGNDAILSMITDQIGFDKDRSTKKISIWKKADEIFSKPNHTINVKKATEILADLDWTNKSTVVERMTQWRPKQIKLSKKLNQHQLDLELKKANIEIENLKKHFPMLNDISELKDYENFVIKIHTKMVRKYNRRLRNWTMESLIDCLETLYRTNHKIYEYPAHLRYLELYISQLDDDHAIGSFSSLTNGLEIATGRYLTLGINWFSNAR</sequence>
<accession>A0A0R2L398</accession>
<evidence type="ECO:0000313" key="2">
    <source>
        <dbReference type="Proteomes" id="UP000051859"/>
    </source>
</evidence>
<dbReference type="RefSeq" id="WP_057804094.1">
    <property type="nucleotide sequence ID" value="NZ_JQBX01000021.1"/>
</dbReference>
<gene>
    <name evidence="1" type="ORF">IV81_GL000884</name>
</gene>
<dbReference type="Proteomes" id="UP000051859">
    <property type="component" value="Unassembled WGS sequence"/>
</dbReference>
<protein>
    <submittedName>
        <fullName evidence="1">Uncharacterized protein</fullName>
    </submittedName>
</protein>
<dbReference type="AlphaFoldDB" id="A0A0R2L398"/>
<organism evidence="1 2">
    <name type="scientific">Pediococcus stilesii</name>
    <dbReference type="NCBI Taxonomy" id="331679"/>
    <lineage>
        <taxon>Bacteria</taxon>
        <taxon>Bacillati</taxon>
        <taxon>Bacillota</taxon>
        <taxon>Bacilli</taxon>
        <taxon>Lactobacillales</taxon>
        <taxon>Lactobacillaceae</taxon>
        <taxon>Pediococcus</taxon>
    </lineage>
</organism>
<proteinExistence type="predicted"/>
<evidence type="ECO:0000313" key="1">
    <source>
        <dbReference type="EMBL" id="KRN93207.1"/>
    </source>
</evidence>
<name>A0A0R2L398_9LACO</name>